<keyword evidence="3" id="KW-0964">Secreted</keyword>
<dbReference type="RefSeq" id="WP_012302862.1">
    <property type="nucleotide sequence ID" value="NC_010424.1"/>
</dbReference>
<dbReference type="STRING" id="477974.Daud_1787"/>
<evidence type="ECO:0000313" key="8">
    <source>
        <dbReference type="Proteomes" id="UP000008544"/>
    </source>
</evidence>
<accession>B1I5H5</accession>
<organism evidence="7 8">
    <name type="scientific">Desulforudis audaxviator (strain MP104C)</name>
    <dbReference type="NCBI Taxonomy" id="477974"/>
    <lineage>
        <taxon>Bacteria</taxon>
        <taxon>Bacillati</taxon>
        <taxon>Bacillota</taxon>
        <taxon>Clostridia</taxon>
        <taxon>Thermoanaerobacterales</taxon>
        <taxon>Candidatus Desulforudaceae</taxon>
        <taxon>Candidatus Desulforudis</taxon>
    </lineage>
</organism>
<dbReference type="InterPro" id="IPR046358">
    <property type="entry name" value="Flagellin_C"/>
</dbReference>
<reference evidence="8" key="1">
    <citation type="submission" date="2007-10" db="EMBL/GenBank/DDBJ databases">
        <title>Complete sequence of chromosome of Desulforudis audaxviator MP104C.</title>
        <authorList>
            <person name="Copeland A."/>
            <person name="Lucas S."/>
            <person name="Lapidus A."/>
            <person name="Barry K."/>
            <person name="Glavina del Rio T."/>
            <person name="Dalin E."/>
            <person name="Tice H."/>
            <person name="Bruce D."/>
            <person name="Pitluck S."/>
            <person name="Lowry S.R."/>
            <person name="Larimer F."/>
            <person name="Land M.L."/>
            <person name="Hauser L."/>
            <person name="Kyrpides N."/>
            <person name="Ivanova N.N."/>
            <person name="Richardson P."/>
        </authorList>
    </citation>
    <scope>NUCLEOTIDE SEQUENCE [LARGE SCALE GENOMIC DNA]</scope>
    <source>
        <strain evidence="8">MP104C</strain>
    </source>
</reference>
<comment type="similarity">
    <text evidence="1 3">Belongs to the bacterial flagellin family.</text>
</comment>
<dbReference type="SUPFAM" id="SSF64518">
    <property type="entry name" value="Phase 1 flagellin"/>
    <property type="match status" value="1"/>
</dbReference>
<dbReference type="Pfam" id="PF00669">
    <property type="entry name" value="Flagellin_N"/>
    <property type="match status" value="1"/>
</dbReference>
<keyword evidence="7" id="KW-0969">Cilium</keyword>
<feature type="domain" description="Flagellin N-terminal" evidence="5">
    <location>
        <begin position="3"/>
        <end position="126"/>
    </location>
</feature>
<dbReference type="GO" id="GO:0009288">
    <property type="term" value="C:bacterial-type flagellum"/>
    <property type="evidence" value="ECO:0007669"/>
    <property type="project" value="UniProtKB-SubCell"/>
</dbReference>
<evidence type="ECO:0000259" key="5">
    <source>
        <dbReference type="Pfam" id="PF00669"/>
    </source>
</evidence>
<dbReference type="InterPro" id="IPR001029">
    <property type="entry name" value="Flagellin_N"/>
</dbReference>
<name>B1I5H5_DESAP</name>
<dbReference type="Proteomes" id="UP000008544">
    <property type="component" value="Chromosome"/>
</dbReference>
<evidence type="ECO:0000256" key="1">
    <source>
        <dbReference type="ARBA" id="ARBA00005709"/>
    </source>
</evidence>
<reference evidence="7 8" key="2">
    <citation type="journal article" date="2008" name="Science">
        <title>Environmental genomics reveals a single-species ecosystem deep within Earth.</title>
        <authorList>
            <person name="Chivian D."/>
            <person name="Brodie E.L."/>
            <person name="Alm E.J."/>
            <person name="Culley D.E."/>
            <person name="Dehal P.S."/>
            <person name="Desantis T.Z."/>
            <person name="Gihring T.M."/>
            <person name="Lapidus A."/>
            <person name="Lin L.H."/>
            <person name="Lowry S.R."/>
            <person name="Moser D.P."/>
            <person name="Richardson P.M."/>
            <person name="Southam G."/>
            <person name="Wanger G."/>
            <person name="Pratt L.M."/>
            <person name="Andersen G.L."/>
            <person name="Hazen T.C."/>
            <person name="Brockman F.J."/>
            <person name="Arkin A.P."/>
            <person name="Onstott T.C."/>
        </authorList>
    </citation>
    <scope>NUCLEOTIDE SEQUENCE [LARGE SCALE GENOMIC DNA]</scope>
    <source>
        <strain evidence="7 8">MP104C</strain>
    </source>
</reference>
<evidence type="ECO:0000256" key="4">
    <source>
        <dbReference type="SAM" id="Coils"/>
    </source>
</evidence>
<feature type="domain" description="Flagellin C-terminal" evidence="6">
    <location>
        <begin position="228"/>
        <end position="309"/>
    </location>
</feature>
<keyword evidence="4" id="KW-0175">Coiled coil</keyword>
<evidence type="ECO:0000256" key="2">
    <source>
        <dbReference type="ARBA" id="ARBA00023143"/>
    </source>
</evidence>
<dbReference type="HOGENOM" id="CLU_024437_2_0_9"/>
<dbReference type="PANTHER" id="PTHR42792:SF1">
    <property type="entry name" value="FLAGELLAR HOOK-ASSOCIATED PROTEIN 3"/>
    <property type="match status" value="1"/>
</dbReference>
<gene>
    <name evidence="7" type="ordered locus">Daud_1787</name>
</gene>
<keyword evidence="8" id="KW-1185">Reference proteome</keyword>
<dbReference type="EMBL" id="CP000860">
    <property type="protein sequence ID" value="ACA60283.1"/>
    <property type="molecule type" value="Genomic_DNA"/>
</dbReference>
<comment type="subcellular location">
    <subcellularLocation>
        <location evidence="3">Secreted</location>
    </subcellularLocation>
    <subcellularLocation>
        <location evidence="3">Bacterial flagellum</location>
    </subcellularLocation>
</comment>
<dbReference type="OrthoDB" id="9758307at2"/>
<dbReference type="InterPro" id="IPR001492">
    <property type="entry name" value="Flagellin"/>
</dbReference>
<keyword evidence="7" id="KW-0282">Flagellum</keyword>
<evidence type="ECO:0000256" key="3">
    <source>
        <dbReference type="RuleBase" id="RU362073"/>
    </source>
</evidence>
<sequence length="310" mass="34232">MRISTHLFYKNLLSSIHREHLGAARVQEQIASGRRINRLSEDPAALSQVLSLRTATSEIRDYVLSIDLQRSRLNRAEEALAQATQVMQDARVMAVQGATGTYSPSDLKNLAFEVDRMITALVGFANASRGGVKPEGLFERTVVDGQEMVVYTPPEVWLEQVTGEGWGRVLTLNKLVETIDPGQVFQVEAMKDEGGNPVLRATMFDALFDLRDRLMAGEQSGVAGLIGVLEGHIDTLLQGRGDLGSRGYQLEKLQAQIQIQNEQLTEVLSKIGDTDVAEAVIRINRHELVLQATLSTAARLMHVSLLNYLR</sequence>
<feature type="coiled-coil region" evidence="4">
    <location>
        <begin position="66"/>
        <end position="93"/>
    </location>
</feature>
<dbReference type="Pfam" id="PF00700">
    <property type="entry name" value="Flagellin_C"/>
    <property type="match status" value="1"/>
</dbReference>
<dbReference type="GO" id="GO:0005198">
    <property type="term" value="F:structural molecule activity"/>
    <property type="evidence" value="ECO:0007669"/>
    <property type="project" value="UniProtKB-UniRule"/>
</dbReference>
<dbReference type="Gene3D" id="1.20.1330.10">
    <property type="entry name" value="f41 fragment of flagellin, N-terminal domain"/>
    <property type="match status" value="1"/>
</dbReference>
<keyword evidence="2 3" id="KW-0975">Bacterial flagellum</keyword>
<dbReference type="GO" id="GO:0005576">
    <property type="term" value="C:extracellular region"/>
    <property type="evidence" value="ECO:0007669"/>
    <property type="project" value="UniProtKB-SubCell"/>
</dbReference>
<dbReference type="eggNOG" id="COG1344">
    <property type="taxonomic scope" value="Bacteria"/>
</dbReference>
<evidence type="ECO:0000313" key="7">
    <source>
        <dbReference type="EMBL" id="ACA60283.1"/>
    </source>
</evidence>
<protein>
    <recommendedName>
        <fullName evidence="3">Flagellin</fullName>
    </recommendedName>
</protein>
<proteinExistence type="inferred from homology"/>
<keyword evidence="7" id="KW-0966">Cell projection</keyword>
<comment type="function">
    <text evidence="3">Flagellin is the subunit protein which polymerizes to form the filaments of bacterial flagella.</text>
</comment>
<dbReference type="KEGG" id="dau:Daud_1787"/>
<evidence type="ECO:0000259" key="6">
    <source>
        <dbReference type="Pfam" id="PF00700"/>
    </source>
</evidence>
<dbReference type="AlphaFoldDB" id="B1I5H5"/>
<dbReference type="PANTHER" id="PTHR42792">
    <property type="entry name" value="FLAGELLIN"/>
    <property type="match status" value="1"/>
</dbReference>